<dbReference type="SMART" id="SM01230">
    <property type="entry name" value="Gln-synt_C"/>
    <property type="match status" value="1"/>
</dbReference>
<keyword evidence="7" id="KW-0460">Magnesium</keyword>
<feature type="domain" description="GS beta-grasp" evidence="12">
    <location>
        <begin position="16"/>
        <end position="101"/>
    </location>
</feature>
<evidence type="ECO:0000256" key="7">
    <source>
        <dbReference type="ARBA" id="ARBA00022842"/>
    </source>
</evidence>
<accession>A0A173R6R4</accession>
<evidence type="ECO:0000256" key="3">
    <source>
        <dbReference type="ARBA" id="ARBA00021364"/>
    </source>
</evidence>
<dbReference type="PANTHER" id="PTHR43785">
    <property type="entry name" value="GAMMA-GLUTAMYLPUTRESCINE SYNTHETASE"/>
    <property type="match status" value="1"/>
</dbReference>
<dbReference type="Pfam" id="PF03951">
    <property type="entry name" value="Gln-synt_N"/>
    <property type="match status" value="1"/>
</dbReference>
<evidence type="ECO:0000256" key="8">
    <source>
        <dbReference type="ARBA" id="ARBA00049436"/>
    </source>
</evidence>
<comment type="cofactor">
    <cofactor evidence="1">
        <name>Mg(2+)</name>
        <dbReference type="ChEBI" id="CHEBI:18420"/>
    </cofactor>
</comment>
<evidence type="ECO:0000259" key="13">
    <source>
        <dbReference type="PROSITE" id="PS51987"/>
    </source>
</evidence>
<comment type="similarity">
    <text evidence="2 9 10">Belongs to the glutamine synthetase family.</text>
</comment>
<dbReference type="InterPro" id="IPR008147">
    <property type="entry name" value="Gln_synt_N"/>
</dbReference>
<evidence type="ECO:0000259" key="12">
    <source>
        <dbReference type="PROSITE" id="PS51986"/>
    </source>
</evidence>
<evidence type="ECO:0000256" key="2">
    <source>
        <dbReference type="ARBA" id="ARBA00009897"/>
    </source>
</evidence>
<dbReference type="GO" id="GO:0005524">
    <property type="term" value="F:ATP binding"/>
    <property type="evidence" value="ECO:0007669"/>
    <property type="project" value="UniProtKB-KW"/>
</dbReference>
<dbReference type="InterPro" id="IPR027303">
    <property type="entry name" value="Gln_synth_gly_rich_site"/>
</dbReference>
<dbReference type="GO" id="GO:0006542">
    <property type="term" value="P:glutamine biosynthetic process"/>
    <property type="evidence" value="ECO:0007669"/>
    <property type="project" value="InterPro"/>
</dbReference>
<dbReference type="InterPro" id="IPR036651">
    <property type="entry name" value="Gln_synt_N_sf"/>
</dbReference>
<keyword evidence="5 11" id="KW-0547">Nucleotide-binding</keyword>
<protein>
    <recommendedName>
        <fullName evidence="3 11">Glutamine synthetase</fullName>
        <ecNumber evidence="11">6.3.1.2</ecNumber>
    </recommendedName>
</protein>
<name>A0A173R6R4_9FIRM</name>
<dbReference type="Pfam" id="PF00120">
    <property type="entry name" value="Gln-synt_C"/>
    <property type="match status" value="1"/>
</dbReference>
<dbReference type="PROSITE" id="PS00180">
    <property type="entry name" value="GLNA_1"/>
    <property type="match status" value="1"/>
</dbReference>
<evidence type="ECO:0000256" key="5">
    <source>
        <dbReference type="ARBA" id="ARBA00022741"/>
    </source>
</evidence>
<dbReference type="EMBL" id="CYXN01000001">
    <property type="protein sequence ID" value="CUM73309.1"/>
    <property type="molecule type" value="Genomic_DNA"/>
</dbReference>
<dbReference type="SUPFAM" id="SSF54368">
    <property type="entry name" value="Glutamine synthetase, N-terminal domain"/>
    <property type="match status" value="1"/>
</dbReference>
<evidence type="ECO:0000256" key="10">
    <source>
        <dbReference type="RuleBase" id="RU000384"/>
    </source>
</evidence>
<evidence type="ECO:0000313" key="15">
    <source>
        <dbReference type="Proteomes" id="UP000095649"/>
    </source>
</evidence>
<keyword evidence="6 11" id="KW-0067">ATP-binding</keyword>
<dbReference type="InterPro" id="IPR027302">
    <property type="entry name" value="Gln_synth_N_conserv_site"/>
</dbReference>
<dbReference type="SUPFAM" id="SSF55931">
    <property type="entry name" value="Glutamine synthetase/guanido kinase"/>
    <property type="match status" value="1"/>
</dbReference>
<sequence length="439" mass="48866">MSYSTQQDILDFVEDNNVKFVRFAFCDIFGTQKNIAVLASNLSKALEEGVCFDGSSIAGFMHVEESDLVLRPDLSTVTILPWRPTEGRVMQFFCDVEKPDGAAFSGNCRGFLRDVNRKFKKLGLTCNVGTECEFYLFEKDDRGRPTCIPIDFGGYFDVAPLDAGENLRRDICLTMEQMGMAPQHSHHESGNGQNEIDCRYAGPLKTADNVMTFKQIVRAIAMRNGLHASFLPKPLPQQAGSGLHINLSLYMDGKNLFEGDIAPDSVAGSFMAGVLAHSRELTVFTNPLPNSYQRFGCDEAPRYVSWSRQNRSQLVRIPMVKGDSCRMELRSPDPACNPYLAIGLILAAGLDGIEQRMVLQPPVNRNLFDAAEAEGLGLETLPATLEEAVQVAEESEFLRKVLPEGLSKRYFSEELKRCAALRSAPDQAEHERVYYFNAI</sequence>
<dbReference type="Gene3D" id="3.10.20.70">
    <property type="entry name" value="Glutamine synthetase, N-terminal domain"/>
    <property type="match status" value="1"/>
</dbReference>
<dbReference type="PROSITE" id="PS00181">
    <property type="entry name" value="GLNA_ATP"/>
    <property type="match status" value="1"/>
</dbReference>
<dbReference type="Proteomes" id="UP000095649">
    <property type="component" value="Unassembled WGS sequence"/>
</dbReference>
<evidence type="ECO:0000256" key="1">
    <source>
        <dbReference type="ARBA" id="ARBA00001946"/>
    </source>
</evidence>
<feature type="domain" description="GS catalytic" evidence="13">
    <location>
        <begin position="108"/>
        <end position="439"/>
    </location>
</feature>
<proteinExistence type="inferred from homology"/>
<evidence type="ECO:0000256" key="4">
    <source>
        <dbReference type="ARBA" id="ARBA00022598"/>
    </source>
</evidence>
<dbReference type="InterPro" id="IPR008146">
    <property type="entry name" value="Gln_synth_cat_dom"/>
</dbReference>
<comment type="catalytic activity">
    <reaction evidence="8 11">
        <text>L-glutamate + NH4(+) + ATP = L-glutamine + ADP + phosphate + H(+)</text>
        <dbReference type="Rhea" id="RHEA:16169"/>
        <dbReference type="ChEBI" id="CHEBI:15378"/>
        <dbReference type="ChEBI" id="CHEBI:28938"/>
        <dbReference type="ChEBI" id="CHEBI:29985"/>
        <dbReference type="ChEBI" id="CHEBI:30616"/>
        <dbReference type="ChEBI" id="CHEBI:43474"/>
        <dbReference type="ChEBI" id="CHEBI:58359"/>
        <dbReference type="ChEBI" id="CHEBI:456216"/>
        <dbReference type="EC" id="6.3.1.2"/>
    </reaction>
</comment>
<dbReference type="PROSITE" id="PS51987">
    <property type="entry name" value="GS_CATALYTIC"/>
    <property type="match status" value="1"/>
</dbReference>
<dbReference type="OrthoDB" id="9807095at2"/>
<dbReference type="InterPro" id="IPR014746">
    <property type="entry name" value="Gln_synth/guanido_kin_cat_dom"/>
</dbReference>
<evidence type="ECO:0000256" key="11">
    <source>
        <dbReference type="RuleBase" id="RU004356"/>
    </source>
</evidence>
<dbReference type="AlphaFoldDB" id="A0A173R6R4"/>
<dbReference type="RefSeq" id="WP_055184653.1">
    <property type="nucleotide sequence ID" value="NZ_CYXN01000001.1"/>
</dbReference>
<dbReference type="PANTHER" id="PTHR43785:SF12">
    <property type="entry name" value="TYPE-1 GLUTAMINE SYNTHETASE 2"/>
    <property type="match status" value="1"/>
</dbReference>
<evidence type="ECO:0000256" key="9">
    <source>
        <dbReference type="PROSITE-ProRule" id="PRU01330"/>
    </source>
</evidence>
<reference evidence="14 15" key="1">
    <citation type="submission" date="2015-09" db="EMBL/GenBank/DDBJ databases">
        <authorList>
            <consortium name="Pathogen Informatics"/>
        </authorList>
    </citation>
    <scope>NUCLEOTIDE SEQUENCE [LARGE SCALE GENOMIC DNA]</scope>
    <source>
        <strain evidence="14 15">2789STDY5834970</strain>
    </source>
</reference>
<gene>
    <name evidence="14" type="primary">glnA_2</name>
    <name evidence="14" type="ORF">ERS852582_00284</name>
</gene>
<evidence type="ECO:0000313" key="14">
    <source>
        <dbReference type="EMBL" id="CUM73309.1"/>
    </source>
</evidence>
<dbReference type="GO" id="GO:0004356">
    <property type="term" value="F:glutamine synthetase activity"/>
    <property type="evidence" value="ECO:0007669"/>
    <property type="project" value="UniProtKB-EC"/>
</dbReference>
<organism evidence="14 15">
    <name type="scientific">Faecalibacterium prausnitzii</name>
    <dbReference type="NCBI Taxonomy" id="853"/>
    <lineage>
        <taxon>Bacteria</taxon>
        <taxon>Bacillati</taxon>
        <taxon>Bacillota</taxon>
        <taxon>Clostridia</taxon>
        <taxon>Eubacteriales</taxon>
        <taxon>Oscillospiraceae</taxon>
        <taxon>Faecalibacterium</taxon>
    </lineage>
</organism>
<dbReference type="Gene3D" id="3.30.590.10">
    <property type="entry name" value="Glutamine synthetase/guanido kinase, catalytic domain"/>
    <property type="match status" value="1"/>
</dbReference>
<dbReference type="PROSITE" id="PS51986">
    <property type="entry name" value="GS_BETA_GRASP"/>
    <property type="match status" value="1"/>
</dbReference>
<dbReference type="EC" id="6.3.1.2" evidence="11"/>
<keyword evidence="4 11" id="KW-0436">Ligase</keyword>
<evidence type="ECO:0000256" key="6">
    <source>
        <dbReference type="ARBA" id="ARBA00022840"/>
    </source>
</evidence>